<dbReference type="EMBL" id="AMFJ01034352">
    <property type="protein sequence ID" value="EKD29574.1"/>
    <property type="molecule type" value="Genomic_DNA"/>
</dbReference>
<reference evidence="1" key="1">
    <citation type="journal article" date="2012" name="Science">
        <title>Fermentation, hydrogen, and sulfur metabolism in multiple uncultivated bacterial phyla.</title>
        <authorList>
            <person name="Wrighton K.C."/>
            <person name="Thomas B.C."/>
            <person name="Sharon I."/>
            <person name="Miller C.S."/>
            <person name="Castelle C.J."/>
            <person name="VerBerkmoes N.C."/>
            <person name="Wilkins M.J."/>
            <person name="Hettich R.L."/>
            <person name="Lipton M.S."/>
            <person name="Williams K.H."/>
            <person name="Long P.E."/>
            <person name="Banfield J.F."/>
        </authorList>
    </citation>
    <scope>NUCLEOTIDE SEQUENCE [LARGE SCALE GENOMIC DNA]</scope>
</reference>
<proteinExistence type="predicted"/>
<dbReference type="AlphaFoldDB" id="K1YWE0"/>
<organism evidence="1">
    <name type="scientific">uncultured bacterium</name>
    <name type="common">gcode 4</name>
    <dbReference type="NCBI Taxonomy" id="1234023"/>
    <lineage>
        <taxon>Bacteria</taxon>
        <taxon>environmental samples</taxon>
    </lineage>
</organism>
<protein>
    <submittedName>
        <fullName evidence="1">Uncharacterized protein</fullName>
    </submittedName>
</protein>
<accession>K1YWE0</accession>
<comment type="caution">
    <text evidence="1">The sequence shown here is derived from an EMBL/GenBank/DDBJ whole genome shotgun (WGS) entry which is preliminary data.</text>
</comment>
<gene>
    <name evidence="1" type="ORF">ACD_78C00352G0006</name>
</gene>
<sequence length="119" mass="12822">MASPNGMNGSETLNGIFQKGPKVPELQAKIDAMLLQFSPKGENSPKVQEALERIGSISQTLTSLAGGTRAQIVDLYAETVTVTRLSEYSSKVAILESHQRKRVSNILGASNDENYSQIA</sequence>
<name>K1YWE0_9BACT</name>
<evidence type="ECO:0000313" key="1">
    <source>
        <dbReference type="EMBL" id="EKD29574.1"/>
    </source>
</evidence>